<evidence type="ECO:0000256" key="4">
    <source>
        <dbReference type="ARBA" id="ARBA00023136"/>
    </source>
</evidence>
<accession>A0A6J7TZ28</accession>
<protein>
    <submittedName>
        <fullName evidence="8">Unannotated protein</fullName>
    </submittedName>
</protein>
<dbReference type="EMBL" id="CAFBQU010000001">
    <property type="protein sequence ID" value="CAB5057298.1"/>
    <property type="molecule type" value="Genomic_DNA"/>
</dbReference>
<sequence length="269" mass="30229">MDWLTWQQGAAIAASSATVSFGVQHLKISAIDESTRATKVRSHFIAAAKETAFVSGLYTLWRLARVLPLDQSVGAIDRGRALEQFQREIFLPSELSLQKFVLEHEWLAQLTNSYYAIAHVPVLLIFLVWLFAFRRDAYPKWRNGLALLTAMCLSIRFIRVAPPRFFPELGYIDLSTRYGMSIYGPVGKGVSDQFAAMPSIHVGWAAVVSFGIVATCASKWRWLGLVHVIATIFVVSATGNHWWLDGFVAIALLGIALFIDERFIRPRRE</sequence>
<evidence type="ECO:0000259" key="6">
    <source>
        <dbReference type="Pfam" id="PF14378"/>
    </source>
</evidence>
<keyword evidence="3 5" id="KW-1133">Transmembrane helix</keyword>
<dbReference type="AlphaFoldDB" id="A0A6J7TZ28"/>
<dbReference type="InterPro" id="IPR052185">
    <property type="entry name" value="IPC_Synthase-Related"/>
</dbReference>
<evidence type="ECO:0000256" key="3">
    <source>
        <dbReference type="ARBA" id="ARBA00022989"/>
    </source>
</evidence>
<evidence type="ECO:0000313" key="7">
    <source>
        <dbReference type="EMBL" id="CAB5007974.1"/>
    </source>
</evidence>
<organism evidence="8">
    <name type="scientific">freshwater metagenome</name>
    <dbReference type="NCBI Taxonomy" id="449393"/>
    <lineage>
        <taxon>unclassified sequences</taxon>
        <taxon>metagenomes</taxon>
        <taxon>ecological metagenomes</taxon>
    </lineage>
</organism>
<dbReference type="PANTHER" id="PTHR31310">
    <property type="match status" value="1"/>
</dbReference>
<dbReference type="GO" id="GO:0016020">
    <property type="term" value="C:membrane"/>
    <property type="evidence" value="ECO:0007669"/>
    <property type="project" value="UniProtKB-SubCell"/>
</dbReference>
<feature type="transmembrane region" description="Helical" evidence="5">
    <location>
        <begin position="194"/>
        <end position="213"/>
    </location>
</feature>
<feature type="domain" description="Inositolphosphotransferase Aur1/Ipt1" evidence="6">
    <location>
        <begin position="81"/>
        <end position="257"/>
    </location>
</feature>
<name>A0A6J7TZ28_9ZZZZ</name>
<dbReference type="PANTHER" id="PTHR31310:SF7">
    <property type="entry name" value="PA-PHOSPHATASE RELATED-FAMILY PROTEIN DDB_G0268928"/>
    <property type="match status" value="1"/>
</dbReference>
<comment type="subcellular location">
    <subcellularLocation>
        <location evidence="1">Membrane</location>
        <topology evidence="1">Multi-pass membrane protein</topology>
    </subcellularLocation>
</comment>
<reference evidence="8" key="1">
    <citation type="submission" date="2020-05" db="EMBL/GenBank/DDBJ databases">
        <authorList>
            <person name="Chiriac C."/>
            <person name="Salcher M."/>
            <person name="Ghai R."/>
            <person name="Kavagutti S V."/>
        </authorList>
    </citation>
    <scope>NUCLEOTIDE SEQUENCE</scope>
</reference>
<evidence type="ECO:0000256" key="2">
    <source>
        <dbReference type="ARBA" id="ARBA00022692"/>
    </source>
</evidence>
<feature type="transmembrane region" description="Helical" evidence="5">
    <location>
        <begin position="144"/>
        <end position="161"/>
    </location>
</feature>
<dbReference type="EMBL" id="CAFBPN010000002">
    <property type="protein sequence ID" value="CAB5007974.1"/>
    <property type="molecule type" value="Genomic_DNA"/>
</dbReference>
<dbReference type="CDD" id="cd03386">
    <property type="entry name" value="PAP2_Aur1_like"/>
    <property type="match status" value="1"/>
</dbReference>
<keyword evidence="2 5" id="KW-0812">Transmembrane</keyword>
<gene>
    <name evidence="7" type="ORF">UFOPK4098_00126</name>
    <name evidence="8" type="ORF">UFOPK4347_00008</name>
</gene>
<feature type="transmembrane region" description="Helical" evidence="5">
    <location>
        <begin position="114"/>
        <end position="132"/>
    </location>
</feature>
<evidence type="ECO:0000256" key="1">
    <source>
        <dbReference type="ARBA" id="ARBA00004141"/>
    </source>
</evidence>
<keyword evidence="4 5" id="KW-0472">Membrane</keyword>
<proteinExistence type="predicted"/>
<dbReference type="Pfam" id="PF14378">
    <property type="entry name" value="PAP2_3"/>
    <property type="match status" value="1"/>
</dbReference>
<dbReference type="InterPro" id="IPR026841">
    <property type="entry name" value="Aur1/Ipt1"/>
</dbReference>
<feature type="transmembrane region" description="Helical" evidence="5">
    <location>
        <begin position="220"/>
        <end position="236"/>
    </location>
</feature>
<feature type="transmembrane region" description="Helical" evidence="5">
    <location>
        <begin position="242"/>
        <end position="259"/>
    </location>
</feature>
<evidence type="ECO:0000256" key="5">
    <source>
        <dbReference type="SAM" id="Phobius"/>
    </source>
</evidence>
<evidence type="ECO:0000313" key="8">
    <source>
        <dbReference type="EMBL" id="CAB5057298.1"/>
    </source>
</evidence>